<organism evidence="2 3">
    <name type="scientific">Coemansia interrupta</name>
    <dbReference type="NCBI Taxonomy" id="1126814"/>
    <lineage>
        <taxon>Eukaryota</taxon>
        <taxon>Fungi</taxon>
        <taxon>Fungi incertae sedis</taxon>
        <taxon>Zoopagomycota</taxon>
        <taxon>Kickxellomycotina</taxon>
        <taxon>Kickxellomycetes</taxon>
        <taxon>Kickxellales</taxon>
        <taxon>Kickxellaceae</taxon>
        <taxon>Coemansia</taxon>
    </lineage>
</organism>
<accession>A0A9W8H9D1</accession>
<dbReference type="InterPro" id="IPR011009">
    <property type="entry name" value="Kinase-like_dom_sf"/>
</dbReference>
<dbReference type="GO" id="GO:0004672">
    <property type="term" value="F:protein kinase activity"/>
    <property type="evidence" value="ECO:0007669"/>
    <property type="project" value="InterPro"/>
</dbReference>
<keyword evidence="3" id="KW-1185">Reference proteome</keyword>
<reference evidence="2" key="1">
    <citation type="submission" date="2022-07" db="EMBL/GenBank/DDBJ databases">
        <title>Phylogenomic reconstructions and comparative analyses of Kickxellomycotina fungi.</title>
        <authorList>
            <person name="Reynolds N.K."/>
            <person name="Stajich J.E."/>
            <person name="Barry K."/>
            <person name="Grigoriev I.V."/>
            <person name="Crous P."/>
            <person name="Smith M.E."/>
        </authorList>
    </citation>
    <scope>NUCLEOTIDE SEQUENCE</scope>
    <source>
        <strain evidence="2">BCRC 34489</strain>
    </source>
</reference>
<evidence type="ECO:0000259" key="1">
    <source>
        <dbReference type="PROSITE" id="PS50011"/>
    </source>
</evidence>
<dbReference type="AlphaFoldDB" id="A0A9W8H9D1"/>
<evidence type="ECO:0000313" key="3">
    <source>
        <dbReference type="Proteomes" id="UP001140172"/>
    </source>
</evidence>
<dbReference type="Proteomes" id="UP001140172">
    <property type="component" value="Unassembled WGS sequence"/>
</dbReference>
<protein>
    <recommendedName>
        <fullName evidence="1">Protein kinase domain-containing protein</fullName>
    </recommendedName>
</protein>
<dbReference type="PROSITE" id="PS50011">
    <property type="entry name" value="PROTEIN_KINASE_DOM"/>
    <property type="match status" value="1"/>
</dbReference>
<evidence type="ECO:0000313" key="2">
    <source>
        <dbReference type="EMBL" id="KAJ2779769.1"/>
    </source>
</evidence>
<feature type="domain" description="Protein kinase" evidence="1">
    <location>
        <begin position="1"/>
        <end position="136"/>
    </location>
</feature>
<dbReference type="InterPro" id="IPR000719">
    <property type="entry name" value="Prot_kinase_dom"/>
</dbReference>
<name>A0A9W8H9D1_9FUNG</name>
<dbReference type="EMBL" id="JANBUM010000282">
    <property type="protein sequence ID" value="KAJ2779769.1"/>
    <property type="molecule type" value="Genomic_DNA"/>
</dbReference>
<dbReference type="GO" id="GO:0005524">
    <property type="term" value="F:ATP binding"/>
    <property type="evidence" value="ECO:0007669"/>
    <property type="project" value="InterPro"/>
</dbReference>
<dbReference type="Gene3D" id="1.10.510.10">
    <property type="entry name" value="Transferase(Phosphotransferase) domain 1"/>
    <property type="match status" value="1"/>
</dbReference>
<dbReference type="OrthoDB" id="5592585at2759"/>
<sequence>MSICGSMAYLYTKNFNGRPAVLKLTWAQVGRTSEGAVYDLLHRCKVPGVSTVYDSRVIVPDFHGFRLEYLVIEDCGMQIIDYIATNRNDDNIGEVTKGLVEQVVECLVSANSNGILHRDISAENIAVRNGTARVSD</sequence>
<dbReference type="SUPFAM" id="SSF56112">
    <property type="entry name" value="Protein kinase-like (PK-like)"/>
    <property type="match status" value="1"/>
</dbReference>
<gene>
    <name evidence="2" type="ORF">GGI15_003775</name>
</gene>
<comment type="caution">
    <text evidence="2">The sequence shown here is derived from an EMBL/GenBank/DDBJ whole genome shotgun (WGS) entry which is preliminary data.</text>
</comment>
<proteinExistence type="predicted"/>